<reference evidence="1 2" key="2">
    <citation type="journal article" date="2022" name="Mol. Ecol. Resour.">
        <title>The genomes of chicory, endive, great burdock and yacon provide insights into Asteraceae paleo-polyploidization history and plant inulin production.</title>
        <authorList>
            <person name="Fan W."/>
            <person name="Wang S."/>
            <person name="Wang H."/>
            <person name="Wang A."/>
            <person name="Jiang F."/>
            <person name="Liu H."/>
            <person name="Zhao H."/>
            <person name="Xu D."/>
            <person name="Zhang Y."/>
        </authorList>
    </citation>
    <scope>NUCLEOTIDE SEQUENCE [LARGE SCALE GENOMIC DNA]</scope>
    <source>
        <strain evidence="2">cv. Yunnan</strain>
        <tissue evidence="1">Leaves</tissue>
    </source>
</reference>
<organism evidence="1 2">
    <name type="scientific">Smallanthus sonchifolius</name>
    <dbReference type="NCBI Taxonomy" id="185202"/>
    <lineage>
        <taxon>Eukaryota</taxon>
        <taxon>Viridiplantae</taxon>
        <taxon>Streptophyta</taxon>
        <taxon>Embryophyta</taxon>
        <taxon>Tracheophyta</taxon>
        <taxon>Spermatophyta</taxon>
        <taxon>Magnoliopsida</taxon>
        <taxon>eudicotyledons</taxon>
        <taxon>Gunneridae</taxon>
        <taxon>Pentapetalae</taxon>
        <taxon>asterids</taxon>
        <taxon>campanulids</taxon>
        <taxon>Asterales</taxon>
        <taxon>Asteraceae</taxon>
        <taxon>Asteroideae</taxon>
        <taxon>Heliantheae alliance</taxon>
        <taxon>Millerieae</taxon>
        <taxon>Smallanthus</taxon>
    </lineage>
</organism>
<gene>
    <name evidence="1" type="ORF">L1987_63893</name>
</gene>
<sequence length="205" mass="23221">MRQEPFVCLDNGEFILAPVRALRLDKYILKYMEMNTLQESAATFSSKAHVVEMSGGSLNVGLKTRLSPRLVNHISVWVIQTYQHPQVVVEDDAPLSVLDDIGFSFKEFFTVYKEAKSFRSNSDGELRLWNLDRLLTIYTLKEDGVGIKKVRFKLNNNLLVVSLGKMTLGHVEDVKSICWNHGVDALLASLSWCSGVETDKHKMEV</sequence>
<proteinExistence type="predicted"/>
<dbReference type="EMBL" id="CM042038">
    <property type="protein sequence ID" value="KAI3732686.1"/>
    <property type="molecule type" value="Genomic_DNA"/>
</dbReference>
<evidence type="ECO:0000313" key="2">
    <source>
        <dbReference type="Proteomes" id="UP001056120"/>
    </source>
</evidence>
<reference evidence="2" key="1">
    <citation type="journal article" date="2022" name="Mol. Ecol. Resour.">
        <title>The genomes of chicory, endive, great burdock and yacon provide insights into Asteraceae palaeo-polyploidization history and plant inulin production.</title>
        <authorList>
            <person name="Fan W."/>
            <person name="Wang S."/>
            <person name="Wang H."/>
            <person name="Wang A."/>
            <person name="Jiang F."/>
            <person name="Liu H."/>
            <person name="Zhao H."/>
            <person name="Xu D."/>
            <person name="Zhang Y."/>
        </authorList>
    </citation>
    <scope>NUCLEOTIDE SEQUENCE [LARGE SCALE GENOMIC DNA]</scope>
    <source>
        <strain evidence="2">cv. Yunnan</strain>
    </source>
</reference>
<dbReference type="Proteomes" id="UP001056120">
    <property type="component" value="Linkage Group LG21"/>
</dbReference>
<accession>A0ACB9CEK7</accession>
<name>A0ACB9CEK7_9ASTR</name>
<protein>
    <submittedName>
        <fullName evidence="1">Uncharacterized protein</fullName>
    </submittedName>
</protein>
<keyword evidence="2" id="KW-1185">Reference proteome</keyword>
<comment type="caution">
    <text evidence="1">The sequence shown here is derived from an EMBL/GenBank/DDBJ whole genome shotgun (WGS) entry which is preliminary data.</text>
</comment>
<evidence type="ECO:0000313" key="1">
    <source>
        <dbReference type="EMBL" id="KAI3732686.1"/>
    </source>
</evidence>